<organism evidence="2 3">
    <name type="scientific">Ascaris lumbricoides</name>
    <name type="common">Giant roundworm</name>
    <dbReference type="NCBI Taxonomy" id="6252"/>
    <lineage>
        <taxon>Eukaryota</taxon>
        <taxon>Metazoa</taxon>
        <taxon>Ecdysozoa</taxon>
        <taxon>Nematoda</taxon>
        <taxon>Chromadorea</taxon>
        <taxon>Rhabditida</taxon>
        <taxon>Spirurina</taxon>
        <taxon>Ascaridomorpha</taxon>
        <taxon>Ascaridoidea</taxon>
        <taxon>Ascarididae</taxon>
        <taxon>Ascaris</taxon>
    </lineage>
</organism>
<keyword evidence="1" id="KW-1133">Transmembrane helix</keyword>
<dbReference type="AlphaFoldDB" id="A0A0M3I1K4"/>
<keyword evidence="1" id="KW-0472">Membrane</keyword>
<name>A0A0M3I1K4_ASCLU</name>
<keyword evidence="2" id="KW-1185">Reference proteome</keyword>
<reference evidence="3" key="1">
    <citation type="submission" date="2017-02" db="UniProtKB">
        <authorList>
            <consortium name="WormBaseParasite"/>
        </authorList>
    </citation>
    <scope>IDENTIFICATION</scope>
</reference>
<accession>A0A0M3I1K4</accession>
<proteinExistence type="predicted"/>
<dbReference type="WBParaSite" id="ALUE_0001016801-mRNA-1">
    <property type="protein sequence ID" value="ALUE_0001016801-mRNA-1"/>
    <property type="gene ID" value="ALUE_0001016801"/>
</dbReference>
<feature type="transmembrane region" description="Helical" evidence="1">
    <location>
        <begin position="16"/>
        <end position="34"/>
    </location>
</feature>
<evidence type="ECO:0000313" key="2">
    <source>
        <dbReference type="Proteomes" id="UP000036681"/>
    </source>
</evidence>
<sequence length="78" mass="9070">MATIVKTLMLIVTFDVFAWLMTVVAFSTTMIFRLEMPRRLQTCFPTTTASHSTWGEEDSCNESKWCWNYRFDESLACA</sequence>
<keyword evidence="1" id="KW-0812">Transmembrane</keyword>
<evidence type="ECO:0000313" key="3">
    <source>
        <dbReference type="WBParaSite" id="ALUE_0001016801-mRNA-1"/>
    </source>
</evidence>
<dbReference type="Proteomes" id="UP000036681">
    <property type="component" value="Unplaced"/>
</dbReference>
<evidence type="ECO:0000256" key="1">
    <source>
        <dbReference type="SAM" id="Phobius"/>
    </source>
</evidence>
<protein>
    <submittedName>
        <fullName evidence="3">Secreted protein</fullName>
    </submittedName>
</protein>